<feature type="transmembrane region" description="Helical" evidence="2">
    <location>
        <begin position="122"/>
        <end position="142"/>
    </location>
</feature>
<proteinExistence type="predicted"/>
<feature type="transmembrane region" description="Helical" evidence="2">
    <location>
        <begin position="148"/>
        <end position="168"/>
    </location>
</feature>
<keyword evidence="2" id="KW-1133">Transmembrane helix</keyword>
<reference evidence="3 4" key="1">
    <citation type="submission" date="2015-12" db="EMBL/GenBank/DDBJ databases">
        <title>Draft genome sequence of Moniliophthora roreri, the causal agent of frosty pod rot of cacao.</title>
        <authorList>
            <person name="Aime M.C."/>
            <person name="Diaz-Valderrama J.R."/>
            <person name="Kijpornyongpan T."/>
            <person name="Phillips-Mora W."/>
        </authorList>
    </citation>
    <scope>NUCLEOTIDE SEQUENCE [LARGE SCALE GENOMIC DNA]</scope>
    <source>
        <strain evidence="3 4">MCA 2952</strain>
    </source>
</reference>
<feature type="transmembrane region" description="Helical" evidence="2">
    <location>
        <begin position="292"/>
        <end position="315"/>
    </location>
</feature>
<feature type="compositionally biased region" description="Polar residues" evidence="1">
    <location>
        <begin position="9"/>
        <end position="20"/>
    </location>
</feature>
<organism evidence="3 4">
    <name type="scientific">Moniliophthora roreri</name>
    <name type="common">Frosty pod rot fungus</name>
    <name type="synonym">Monilia roreri</name>
    <dbReference type="NCBI Taxonomy" id="221103"/>
    <lineage>
        <taxon>Eukaryota</taxon>
        <taxon>Fungi</taxon>
        <taxon>Dikarya</taxon>
        <taxon>Basidiomycota</taxon>
        <taxon>Agaricomycotina</taxon>
        <taxon>Agaricomycetes</taxon>
        <taxon>Agaricomycetidae</taxon>
        <taxon>Agaricales</taxon>
        <taxon>Marasmiineae</taxon>
        <taxon>Marasmiaceae</taxon>
        <taxon>Moniliophthora</taxon>
    </lineage>
</organism>
<sequence length="371" mass="40817">MTHDDMSTALPTYSNPQATSGDVKVPLEVSPQFPSPHGSPAPTSPVAVMSQAGYRDRILLFSMITSILFCVVVFVLSALTPTASAFLNIVTPLLLFAHHSLYLDKYYKCPSDSESRVARGILLVILLAGSVLTFVGGIFPLAMGYNDIHIAQGVLQIFHTFLVIIIAWRCWRALPKTSGAIRLPDDSNVPLNSTVPVNFKAWKPVVNASLPLPFWAVKISLEMCIVIPILAINTGGSPAFVLNIVTPILIVIHHLFLILVYTDKVCKPSNDSENHRNTEPLIPSFRRDGDGFVFISLVLLFVPALVGGILALVWSEEQRHWYYYRRTNPTALVQGILLVIESAMLLGFAIWILVKIFKKKKDNVASACQGV</sequence>
<keyword evidence="2" id="KW-0812">Transmembrane</keyword>
<feature type="transmembrane region" description="Helical" evidence="2">
    <location>
        <begin position="85"/>
        <end position="102"/>
    </location>
</feature>
<dbReference type="EMBL" id="LATX01001912">
    <property type="protein sequence ID" value="KTB36315.1"/>
    <property type="molecule type" value="Genomic_DNA"/>
</dbReference>
<comment type="caution">
    <text evidence="3">The sequence shown here is derived from an EMBL/GenBank/DDBJ whole genome shotgun (WGS) entry which is preliminary data.</text>
</comment>
<name>A0A0W0FJ11_MONRR</name>
<dbReference type="AlphaFoldDB" id="A0A0W0FJ11"/>
<evidence type="ECO:0000313" key="4">
    <source>
        <dbReference type="Proteomes" id="UP000054988"/>
    </source>
</evidence>
<dbReference type="Proteomes" id="UP000054988">
    <property type="component" value="Unassembled WGS sequence"/>
</dbReference>
<evidence type="ECO:0000256" key="2">
    <source>
        <dbReference type="SAM" id="Phobius"/>
    </source>
</evidence>
<protein>
    <submittedName>
        <fullName evidence="3">Uncharacterized protein</fullName>
    </submittedName>
</protein>
<accession>A0A0W0FJ11</accession>
<feature type="region of interest" description="Disordered" evidence="1">
    <location>
        <begin position="1"/>
        <end position="21"/>
    </location>
</feature>
<keyword evidence="2" id="KW-0472">Membrane</keyword>
<gene>
    <name evidence="3" type="ORF">WG66_11104</name>
</gene>
<feature type="transmembrane region" description="Helical" evidence="2">
    <location>
        <begin position="239"/>
        <end position="261"/>
    </location>
</feature>
<evidence type="ECO:0000313" key="3">
    <source>
        <dbReference type="EMBL" id="KTB36315.1"/>
    </source>
</evidence>
<feature type="transmembrane region" description="Helical" evidence="2">
    <location>
        <begin position="58"/>
        <end position="79"/>
    </location>
</feature>
<evidence type="ECO:0000256" key="1">
    <source>
        <dbReference type="SAM" id="MobiDB-lite"/>
    </source>
</evidence>
<feature type="transmembrane region" description="Helical" evidence="2">
    <location>
        <begin position="335"/>
        <end position="354"/>
    </location>
</feature>